<organism evidence="2">
    <name type="scientific">Rheinheimera sp. BAL341</name>
    <dbReference type="NCBI Taxonomy" id="1708203"/>
    <lineage>
        <taxon>Bacteria</taxon>
        <taxon>Pseudomonadati</taxon>
        <taxon>Pseudomonadota</taxon>
        <taxon>Gammaproteobacteria</taxon>
        <taxon>Chromatiales</taxon>
        <taxon>Chromatiaceae</taxon>
        <taxon>Rheinheimera</taxon>
    </lineage>
</organism>
<proteinExistence type="predicted"/>
<dbReference type="AlphaFoldDB" id="A0A486XT53"/>
<evidence type="ECO:0000256" key="1">
    <source>
        <dbReference type="SAM" id="SignalP"/>
    </source>
</evidence>
<evidence type="ECO:0008006" key="3">
    <source>
        <dbReference type="Google" id="ProtNLM"/>
    </source>
</evidence>
<protein>
    <recommendedName>
        <fullName evidence="3">Lipoprotein</fullName>
    </recommendedName>
</protein>
<evidence type="ECO:0000313" key="2">
    <source>
        <dbReference type="EMBL" id="VHO05768.1"/>
    </source>
</evidence>
<reference evidence="2" key="1">
    <citation type="submission" date="2019-04" db="EMBL/GenBank/DDBJ databases">
        <authorList>
            <person name="Brambilla D."/>
        </authorList>
    </citation>
    <scope>NUCLEOTIDE SEQUENCE</scope>
    <source>
        <strain evidence="2">BAL1</strain>
    </source>
</reference>
<name>A0A486XT53_9GAMM</name>
<sequence>MKTKIFSVVAALLLASIAGCSTAPAKYTYVVDPDLTEQANSLTRTSSHTGHVVWVNPPMKRVPVNQQP</sequence>
<dbReference type="PROSITE" id="PS51257">
    <property type="entry name" value="PROKAR_LIPOPROTEIN"/>
    <property type="match status" value="1"/>
</dbReference>
<dbReference type="EMBL" id="CAAJGR010000006">
    <property type="protein sequence ID" value="VHO05768.1"/>
    <property type="molecule type" value="Genomic_DNA"/>
</dbReference>
<gene>
    <name evidence="2" type="ORF">BAL341_2854</name>
</gene>
<keyword evidence="1" id="KW-0732">Signal</keyword>
<feature type="signal peptide" evidence="1">
    <location>
        <begin position="1"/>
        <end position="25"/>
    </location>
</feature>
<feature type="chain" id="PRO_5019811936" description="Lipoprotein" evidence="1">
    <location>
        <begin position="26"/>
        <end position="68"/>
    </location>
</feature>
<accession>A0A486XT53</accession>